<evidence type="ECO:0000313" key="1">
    <source>
        <dbReference type="EMBL" id="MFC5505436.1"/>
    </source>
</evidence>
<comment type="caution">
    <text evidence="1">The sequence shown here is derived from an EMBL/GenBank/DDBJ whole genome shotgun (WGS) entry which is preliminary data.</text>
</comment>
<dbReference type="Proteomes" id="UP001596060">
    <property type="component" value="Unassembled WGS sequence"/>
</dbReference>
<accession>A0ABW0NZM4</accession>
<gene>
    <name evidence="1" type="ORF">ACFPN9_09210</name>
</gene>
<keyword evidence="2" id="KW-1185">Reference proteome</keyword>
<evidence type="ECO:0000313" key="2">
    <source>
        <dbReference type="Proteomes" id="UP001596060"/>
    </source>
</evidence>
<dbReference type="RefSeq" id="WP_377816569.1">
    <property type="nucleotide sequence ID" value="NZ_JBHSLU010000017.1"/>
</dbReference>
<proteinExistence type="predicted"/>
<protein>
    <submittedName>
        <fullName evidence="1">Uncharacterized protein</fullName>
    </submittedName>
</protein>
<name>A0ABW0NZM4_9HYPH</name>
<organism evidence="1 2">
    <name type="scientific">Bosea massiliensis</name>
    <dbReference type="NCBI Taxonomy" id="151419"/>
    <lineage>
        <taxon>Bacteria</taxon>
        <taxon>Pseudomonadati</taxon>
        <taxon>Pseudomonadota</taxon>
        <taxon>Alphaproteobacteria</taxon>
        <taxon>Hyphomicrobiales</taxon>
        <taxon>Boseaceae</taxon>
        <taxon>Bosea</taxon>
    </lineage>
</organism>
<dbReference type="EMBL" id="JBHSLU010000017">
    <property type="protein sequence ID" value="MFC5505436.1"/>
    <property type="molecule type" value="Genomic_DNA"/>
</dbReference>
<sequence>MKARFGNRGDGRFPNYQTVGVDGKVRRYSGSSHQPYHDQPTVSFEPDNLSDGEFSYEDVQGLLAACLGAAKA</sequence>
<reference evidence="2" key="1">
    <citation type="journal article" date="2019" name="Int. J. Syst. Evol. Microbiol.">
        <title>The Global Catalogue of Microorganisms (GCM) 10K type strain sequencing project: providing services to taxonomists for standard genome sequencing and annotation.</title>
        <authorList>
            <consortium name="The Broad Institute Genomics Platform"/>
            <consortium name="The Broad Institute Genome Sequencing Center for Infectious Disease"/>
            <person name="Wu L."/>
            <person name="Ma J."/>
        </authorList>
    </citation>
    <scope>NUCLEOTIDE SEQUENCE [LARGE SCALE GENOMIC DNA]</scope>
    <source>
        <strain evidence="2">CCUG 43117</strain>
    </source>
</reference>